<sequence length="247" mass="26967">MTLYTYDPATPEKPGGTRVWAFVGGALAGALVVAIVWWGATALDPEAVSTPPAGDQQRAALSGDHPDDAAASPASSRDTGGTTYLTRCREVFAAQERPLKAAAASLAQWQVHIGAMNKLVTGVITLDQATQFWDQTRVGASRRLERAAAGRRHFDRRTARCPAPPASARRDPEERTCHRAVAARNQTMRLATTALGTWQEHVHHMEMLRRGEMTPEEATQMWLQSWHTGNDQVRAYRAAAAATRSRC</sequence>
<feature type="compositionally biased region" description="Low complexity" evidence="1">
    <location>
        <begin position="69"/>
        <end position="78"/>
    </location>
</feature>
<proteinExistence type="predicted"/>
<dbReference type="AlphaFoldDB" id="A0A4Q4ZKZ8"/>
<keyword evidence="2" id="KW-0812">Transmembrane</keyword>
<evidence type="ECO:0000313" key="3">
    <source>
        <dbReference type="EMBL" id="RYP89033.1"/>
    </source>
</evidence>
<feature type="transmembrane region" description="Helical" evidence="2">
    <location>
        <begin position="20"/>
        <end position="40"/>
    </location>
</feature>
<dbReference type="OrthoDB" id="4871006at2"/>
<reference evidence="3 4" key="1">
    <citation type="submission" date="2019-01" db="EMBL/GenBank/DDBJ databases">
        <title>Nocardioides guangzhouensis sp. nov., an actinobacterium isolated from soil.</title>
        <authorList>
            <person name="Fu Y."/>
            <person name="Cai Y."/>
            <person name="Lin Z."/>
            <person name="Chen P."/>
        </authorList>
    </citation>
    <scope>NUCLEOTIDE SEQUENCE [LARGE SCALE GENOMIC DNA]</scope>
    <source>
        <strain evidence="3 4">130</strain>
    </source>
</reference>
<feature type="region of interest" description="Disordered" evidence="1">
    <location>
        <begin position="48"/>
        <end position="82"/>
    </location>
</feature>
<organism evidence="3 4">
    <name type="scientific">Nocardioides guangzhouensis</name>
    <dbReference type="NCBI Taxonomy" id="2497878"/>
    <lineage>
        <taxon>Bacteria</taxon>
        <taxon>Bacillati</taxon>
        <taxon>Actinomycetota</taxon>
        <taxon>Actinomycetes</taxon>
        <taxon>Propionibacteriales</taxon>
        <taxon>Nocardioidaceae</taxon>
        <taxon>Nocardioides</taxon>
    </lineage>
</organism>
<dbReference type="Proteomes" id="UP000295198">
    <property type="component" value="Unassembled WGS sequence"/>
</dbReference>
<evidence type="ECO:0000256" key="1">
    <source>
        <dbReference type="SAM" id="MobiDB-lite"/>
    </source>
</evidence>
<keyword evidence="4" id="KW-1185">Reference proteome</keyword>
<protein>
    <submittedName>
        <fullName evidence="3">Uncharacterized protein</fullName>
    </submittedName>
</protein>
<keyword evidence="2" id="KW-0472">Membrane</keyword>
<dbReference type="RefSeq" id="WP_134713133.1">
    <property type="nucleotide sequence ID" value="NZ_SDKM01000001.1"/>
</dbReference>
<keyword evidence="2" id="KW-1133">Transmembrane helix</keyword>
<evidence type="ECO:0000313" key="4">
    <source>
        <dbReference type="Proteomes" id="UP000295198"/>
    </source>
</evidence>
<name>A0A4Q4ZKZ8_9ACTN</name>
<dbReference type="EMBL" id="SDKM01000001">
    <property type="protein sequence ID" value="RYP89033.1"/>
    <property type="molecule type" value="Genomic_DNA"/>
</dbReference>
<accession>A0A4Q4ZKZ8</accession>
<evidence type="ECO:0000256" key="2">
    <source>
        <dbReference type="SAM" id="Phobius"/>
    </source>
</evidence>
<comment type="caution">
    <text evidence="3">The sequence shown here is derived from an EMBL/GenBank/DDBJ whole genome shotgun (WGS) entry which is preliminary data.</text>
</comment>
<gene>
    <name evidence="3" type="ORF">EKO23_00975</name>
</gene>